<dbReference type="PANTHER" id="PTHR21648:SF0">
    <property type="entry name" value="RADIAL SPOKE HEAD PROTEIN 3 HOMOLOG"/>
    <property type="match status" value="1"/>
</dbReference>
<evidence type="ECO:0000256" key="6">
    <source>
        <dbReference type="ARBA" id="ARBA00023069"/>
    </source>
</evidence>
<feature type="region of interest" description="Disordered" evidence="10">
    <location>
        <begin position="46"/>
        <end position="93"/>
    </location>
</feature>
<evidence type="ECO:0000256" key="7">
    <source>
        <dbReference type="ARBA" id="ARBA00023212"/>
    </source>
</evidence>
<gene>
    <name evidence="11" type="ORF">SELO1098_LOCUS28559</name>
</gene>
<evidence type="ECO:0000256" key="5">
    <source>
        <dbReference type="ARBA" id="ARBA00022846"/>
    </source>
</evidence>
<evidence type="ECO:0000256" key="3">
    <source>
        <dbReference type="ARBA" id="ARBA00022490"/>
    </source>
</evidence>
<dbReference type="Pfam" id="PF06098">
    <property type="entry name" value="Radial_spoke_3"/>
    <property type="match status" value="1"/>
</dbReference>
<keyword evidence="3" id="KW-0963">Cytoplasm</keyword>
<reference evidence="11" key="1">
    <citation type="submission" date="2021-01" db="EMBL/GenBank/DDBJ databases">
        <authorList>
            <person name="Corre E."/>
            <person name="Pelletier E."/>
            <person name="Niang G."/>
            <person name="Scheremetjew M."/>
            <person name="Finn R."/>
            <person name="Kale V."/>
            <person name="Holt S."/>
            <person name="Cochrane G."/>
            <person name="Meng A."/>
            <person name="Brown T."/>
            <person name="Cohen L."/>
        </authorList>
    </citation>
    <scope>NUCLEOTIDE SEQUENCE</scope>
    <source>
        <strain evidence="11">CCAP 955/1</strain>
    </source>
</reference>
<keyword evidence="5" id="KW-0282">Flagellum</keyword>
<evidence type="ECO:0000256" key="10">
    <source>
        <dbReference type="SAM" id="MobiDB-lite"/>
    </source>
</evidence>
<keyword evidence="4" id="KW-0597">Phosphoprotein</keyword>
<feature type="compositionally biased region" description="Polar residues" evidence="10">
    <location>
        <begin position="1"/>
        <end position="13"/>
    </location>
</feature>
<comment type="subcellular location">
    <subcellularLocation>
        <location evidence="1">Cytoplasm</location>
        <location evidence="1">Cytoskeleton</location>
        <location evidence="1">Flagellum axoneme</location>
    </subcellularLocation>
</comment>
<feature type="region of interest" description="Disordered" evidence="10">
    <location>
        <begin position="1"/>
        <end position="25"/>
    </location>
</feature>
<accession>A0A7S3MEV0</accession>
<evidence type="ECO:0000256" key="1">
    <source>
        <dbReference type="ARBA" id="ARBA00004611"/>
    </source>
</evidence>
<proteinExistence type="inferred from homology"/>
<protein>
    <recommendedName>
        <fullName evidence="12">Radial spoke protein 3</fullName>
    </recommendedName>
</protein>
<dbReference type="GO" id="GO:0005929">
    <property type="term" value="C:cilium"/>
    <property type="evidence" value="ECO:0007669"/>
    <property type="project" value="TreeGrafter"/>
</dbReference>
<feature type="coiled-coil region" evidence="9">
    <location>
        <begin position="195"/>
        <end position="230"/>
    </location>
</feature>
<keyword evidence="8" id="KW-0966">Cell projection</keyword>
<evidence type="ECO:0000256" key="2">
    <source>
        <dbReference type="ARBA" id="ARBA00006737"/>
    </source>
</evidence>
<organism evidence="11">
    <name type="scientific">Spumella elongata</name>
    <dbReference type="NCBI Taxonomy" id="89044"/>
    <lineage>
        <taxon>Eukaryota</taxon>
        <taxon>Sar</taxon>
        <taxon>Stramenopiles</taxon>
        <taxon>Ochrophyta</taxon>
        <taxon>Chrysophyceae</taxon>
        <taxon>Chromulinales</taxon>
        <taxon>Chromulinaceae</taxon>
        <taxon>Spumella</taxon>
    </lineage>
</organism>
<evidence type="ECO:0008006" key="12">
    <source>
        <dbReference type="Google" id="ProtNLM"/>
    </source>
</evidence>
<evidence type="ECO:0000256" key="8">
    <source>
        <dbReference type="ARBA" id="ARBA00023273"/>
    </source>
</evidence>
<keyword evidence="6" id="KW-0969">Cilium</keyword>
<evidence type="ECO:0000256" key="4">
    <source>
        <dbReference type="ARBA" id="ARBA00022553"/>
    </source>
</evidence>
<feature type="coiled-coil region" evidence="9">
    <location>
        <begin position="302"/>
        <end position="356"/>
    </location>
</feature>
<evidence type="ECO:0000256" key="9">
    <source>
        <dbReference type="SAM" id="Coils"/>
    </source>
</evidence>
<dbReference type="PANTHER" id="PTHR21648">
    <property type="entry name" value="FLAGELLAR RADIAL SPOKE PROTEIN 3"/>
    <property type="match status" value="1"/>
</dbReference>
<evidence type="ECO:0000313" key="11">
    <source>
        <dbReference type="EMBL" id="CAE0299705.1"/>
    </source>
</evidence>
<keyword evidence="9" id="KW-0175">Coiled coil</keyword>
<dbReference type="EMBL" id="HBIC01055668">
    <property type="protein sequence ID" value="CAE0299705.1"/>
    <property type="molecule type" value="Transcribed_RNA"/>
</dbReference>
<dbReference type="InterPro" id="IPR009290">
    <property type="entry name" value="Radial_spoke_3"/>
</dbReference>
<keyword evidence="7" id="KW-0206">Cytoskeleton</keyword>
<comment type="similarity">
    <text evidence="2">Belongs to the flagellar radial spoke RSP3 family.</text>
</comment>
<feature type="compositionally biased region" description="Polar residues" evidence="10">
    <location>
        <begin position="48"/>
        <end position="57"/>
    </location>
</feature>
<sequence length="362" mass="40969">MQNQEAFEYSTQPHAAPTKRKPKYRLENEENAEAVNIMADQRVVRGNTYASKPMTQSLRKELESTANRKKPVRSTVNVGTRRVGTPPAVDGRSHNQMQTEDFLEEITDRPIEQDVETQTHPSMDRPASPLFVRAKIGFDAGTQIESGDLFNFDLEVEPLLEVLVGKTIHVSMLELMQEEELEAIRQQQEEFETIRNIELAEVQRLEAEIKRKATEKSRRVAQEKKRLEDRRRLEETIAARAFSNQFLGELHINVFDMLEAEGHFYDPVKREVEELFMGELLQGVRAGADAYQAASEIALELLEAARVKAKAFEAEAVRLRKELEVRLAAEAAEKARVEEEARLAAEAAAKAALEAEEGGAEE</sequence>
<name>A0A7S3MEV0_9STRA</name>
<dbReference type="AlphaFoldDB" id="A0A7S3MEV0"/>